<dbReference type="RefSeq" id="WP_327789286.1">
    <property type="nucleotide sequence ID" value="NZ_JARGEQ010000096.1"/>
</dbReference>
<protein>
    <submittedName>
        <fullName evidence="2">DUF1127 domain-containing protein</fullName>
    </submittedName>
</protein>
<dbReference type="Pfam" id="PF06568">
    <property type="entry name" value="YjiS-like"/>
    <property type="match status" value="1"/>
</dbReference>
<accession>A0AAP4D5E8</accession>
<reference evidence="2 3" key="1">
    <citation type="submission" date="2023-03" db="EMBL/GenBank/DDBJ databases">
        <title>YIM 152171 draft genome.</title>
        <authorList>
            <person name="Yang Z."/>
        </authorList>
    </citation>
    <scope>NUCLEOTIDE SEQUENCE [LARGE SCALE GENOMIC DNA]</scope>
    <source>
        <strain evidence="2 3">YIM 152171</strain>
    </source>
</reference>
<dbReference type="Proteomes" id="UP001301140">
    <property type="component" value="Unassembled WGS sequence"/>
</dbReference>
<evidence type="ECO:0000259" key="1">
    <source>
        <dbReference type="Pfam" id="PF06568"/>
    </source>
</evidence>
<dbReference type="EMBL" id="JARGEQ010000096">
    <property type="protein sequence ID" value="MDF1586868.1"/>
    <property type="molecule type" value="Genomic_DNA"/>
</dbReference>
<proteinExistence type="predicted"/>
<organism evidence="2 3">
    <name type="scientific">Marinimicrococcus flavescens</name>
    <dbReference type="NCBI Taxonomy" id="3031815"/>
    <lineage>
        <taxon>Bacteria</taxon>
        <taxon>Pseudomonadati</taxon>
        <taxon>Pseudomonadota</taxon>
        <taxon>Alphaproteobacteria</taxon>
        <taxon>Geminicoccales</taxon>
        <taxon>Geminicoccaceae</taxon>
        <taxon>Marinimicrococcus</taxon>
    </lineage>
</organism>
<dbReference type="InterPro" id="IPR009506">
    <property type="entry name" value="YjiS-like"/>
</dbReference>
<keyword evidence="3" id="KW-1185">Reference proteome</keyword>
<dbReference type="AlphaFoldDB" id="A0AAP4D5E8"/>
<sequence>MAMTATLTARSELPRPFAFLAGLAASIVEGVNAHRRCQELYALDDARLADLGITREDIPRVAFFGASRR</sequence>
<name>A0AAP4D5E8_9PROT</name>
<evidence type="ECO:0000313" key="2">
    <source>
        <dbReference type="EMBL" id="MDF1586868.1"/>
    </source>
</evidence>
<feature type="domain" description="YjiS-like" evidence="1">
    <location>
        <begin position="33"/>
        <end position="58"/>
    </location>
</feature>
<gene>
    <name evidence="2" type="ORF">PZ740_10800</name>
</gene>
<evidence type="ECO:0000313" key="3">
    <source>
        <dbReference type="Proteomes" id="UP001301140"/>
    </source>
</evidence>
<comment type="caution">
    <text evidence="2">The sequence shown here is derived from an EMBL/GenBank/DDBJ whole genome shotgun (WGS) entry which is preliminary data.</text>
</comment>